<dbReference type="EMBL" id="KN822027">
    <property type="protein sequence ID" value="KIM64552.1"/>
    <property type="molecule type" value="Genomic_DNA"/>
</dbReference>
<evidence type="ECO:0000313" key="2">
    <source>
        <dbReference type="EMBL" id="KIM64552.1"/>
    </source>
</evidence>
<dbReference type="InParanoid" id="A0A0C3AI09"/>
<name>A0A0C3AI09_9AGAM</name>
<accession>A0A0C3AI09</accession>
<feature type="region of interest" description="Disordered" evidence="1">
    <location>
        <begin position="142"/>
        <end position="188"/>
    </location>
</feature>
<proteinExistence type="predicted"/>
<keyword evidence="3" id="KW-1185">Reference proteome</keyword>
<sequence length="188" mass="21395">MQLWHHPLVFRDLVIFVAQLQRTLLDIHALLGYAEILYPLLVTPPSKPMRANLTWMGCFTKRTEICESLYFAGVPVWLVRHESLIPSTMNIVRPVQLTFPEDIVRAMYLEDGVAKPFRAIHRGPADLLRHYHTRRPYEGTLAEQPEPVATSSAAHLSSQQHSHGRKQVTEKRSKDARVKATAGPSKDL</sequence>
<evidence type="ECO:0000256" key="1">
    <source>
        <dbReference type="SAM" id="MobiDB-lite"/>
    </source>
</evidence>
<reference evidence="3" key="2">
    <citation type="submission" date="2015-01" db="EMBL/GenBank/DDBJ databases">
        <title>Evolutionary Origins and Diversification of the Mycorrhizal Mutualists.</title>
        <authorList>
            <consortium name="DOE Joint Genome Institute"/>
            <consortium name="Mycorrhizal Genomics Consortium"/>
            <person name="Kohler A."/>
            <person name="Kuo A."/>
            <person name="Nagy L.G."/>
            <person name="Floudas D."/>
            <person name="Copeland A."/>
            <person name="Barry K.W."/>
            <person name="Cichocki N."/>
            <person name="Veneault-Fourrey C."/>
            <person name="LaButti K."/>
            <person name="Lindquist E.A."/>
            <person name="Lipzen A."/>
            <person name="Lundell T."/>
            <person name="Morin E."/>
            <person name="Murat C."/>
            <person name="Riley R."/>
            <person name="Ohm R."/>
            <person name="Sun H."/>
            <person name="Tunlid A."/>
            <person name="Henrissat B."/>
            <person name="Grigoriev I.V."/>
            <person name="Hibbett D.S."/>
            <person name="Martin F."/>
        </authorList>
    </citation>
    <scope>NUCLEOTIDE SEQUENCE [LARGE SCALE GENOMIC DNA]</scope>
    <source>
        <strain evidence="3">Foug A</strain>
    </source>
</reference>
<reference evidence="2 3" key="1">
    <citation type="submission" date="2014-04" db="EMBL/GenBank/DDBJ databases">
        <authorList>
            <consortium name="DOE Joint Genome Institute"/>
            <person name="Kuo A."/>
            <person name="Kohler A."/>
            <person name="Nagy L.G."/>
            <person name="Floudas D."/>
            <person name="Copeland A."/>
            <person name="Barry K.W."/>
            <person name="Cichocki N."/>
            <person name="Veneault-Fourrey C."/>
            <person name="LaButti K."/>
            <person name="Lindquist E.A."/>
            <person name="Lipzen A."/>
            <person name="Lundell T."/>
            <person name="Morin E."/>
            <person name="Murat C."/>
            <person name="Sun H."/>
            <person name="Tunlid A."/>
            <person name="Henrissat B."/>
            <person name="Grigoriev I.V."/>
            <person name="Hibbett D.S."/>
            <person name="Martin F."/>
            <person name="Nordberg H.P."/>
            <person name="Cantor M.N."/>
            <person name="Hua S.X."/>
        </authorList>
    </citation>
    <scope>NUCLEOTIDE SEQUENCE [LARGE SCALE GENOMIC DNA]</scope>
    <source>
        <strain evidence="2 3">Foug A</strain>
    </source>
</reference>
<gene>
    <name evidence="2" type="ORF">SCLCIDRAFT_114549</name>
</gene>
<dbReference type="AlphaFoldDB" id="A0A0C3AI09"/>
<organism evidence="2 3">
    <name type="scientific">Scleroderma citrinum Foug A</name>
    <dbReference type="NCBI Taxonomy" id="1036808"/>
    <lineage>
        <taxon>Eukaryota</taxon>
        <taxon>Fungi</taxon>
        <taxon>Dikarya</taxon>
        <taxon>Basidiomycota</taxon>
        <taxon>Agaricomycotina</taxon>
        <taxon>Agaricomycetes</taxon>
        <taxon>Agaricomycetidae</taxon>
        <taxon>Boletales</taxon>
        <taxon>Sclerodermatineae</taxon>
        <taxon>Sclerodermataceae</taxon>
        <taxon>Scleroderma</taxon>
    </lineage>
</organism>
<dbReference type="Proteomes" id="UP000053989">
    <property type="component" value="Unassembled WGS sequence"/>
</dbReference>
<dbReference type="HOGENOM" id="CLU_124585_0_0_1"/>
<feature type="compositionally biased region" description="Basic and acidic residues" evidence="1">
    <location>
        <begin position="167"/>
        <end position="178"/>
    </location>
</feature>
<dbReference type="OrthoDB" id="2643173at2759"/>
<evidence type="ECO:0000313" key="3">
    <source>
        <dbReference type="Proteomes" id="UP000053989"/>
    </source>
</evidence>
<protein>
    <submittedName>
        <fullName evidence="2">Uncharacterized protein</fullName>
    </submittedName>
</protein>
<feature type="compositionally biased region" description="Low complexity" evidence="1">
    <location>
        <begin position="151"/>
        <end position="161"/>
    </location>
</feature>